<keyword evidence="4" id="KW-0539">Nucleus</keyword>
<name>A0AAD7FLH2_9AGAR</name>
<evidence type="ECO:0000313" key="8">
    <source>
        <dbReference type="Proteomes" id="UP001221142"/>
    </source>
</evidence>
<keyword evidence="2" id="KW-0805">Transcription regulation</keyword>
<protein>
    <recommendedName>
        <fullName evidence="6">RFX-type winged-helix domain-containing protein</fullName>
    </recommendedName>
</protein>
<dbReference type="Proteomes" id="UP001221142">
    <property type="component" value="Unassembled WGS sequence"/>
</dbReference>
<feature type="region of interest" description="Disordered" evidence="5">
    <location>
        <begin position="585"/>
        <end position="608"/>
    </location>
</feature>
<dbReference type="GO" id="GO:0016586">
    <property type="term" value="C:RSC-type complex"/>
    <property type="evidence" value="ECO:0007669"/>
    <property type="project" value="TreeGrafter"/>
</dbReference>
<gene>
    <name evidence="7" type="ORF">FB45DRAFT_557364</name>
</gene>
<evidence type="ECO:0000313" key="7">
    <source>
        <dbReference type="EMBL" id="KAJ7631119.1"/>
    </source>
</evidence>
<comment type="caution">
    <text evidence="7">The sequence shown here is derived from an EMBL/GenBank/DDBJ whole genome shotgun (WGS) entry which is preliminary data.</text>
</comment>
<dbReference type="PANTHER" id="PTHR22970:SF14">
    <property type="entry name" value="AT-RICH INTERACTIVE DOMAIN-CONTAINING PROTEIN 2"/>
    <property type="match status" value="1"/>
</dbReference>
<dbReference type="PROSITE" id="PS51526">
    <property type="entry name" value="RFX_DBD"/>
    <property type="match status" value="1"/>
</dbReference>
<evidence type="ECO:0000256" key="1">
    <source>
        <dbReference type="ARBA" id="ARBA00022853"/>
    </source>
</evidence>
<dbReference type="GO" id="GO:0006355">
    <property type="term" value="P:regulation of DNA-templated transcription"/>
    <property type="evidence" value="ECO:0007669"/>
    <property type="project" value="InterPro"/>
</dbReference>
<keyword evidence="8" id="KW-1185">Reference proteome</keyword>
<dbReference type="AlphaFoldDB" id="A0AAD7FLH2"/>
<evidence type="ECO:0000256" key="3">
    <source>
        <dbReference type="ARBA" id="ARBA00023163"/>
    </source>
</evidence>
<evidence type="ECO:0000259" key="6">
    <source>
        <dbReference type="PROSITE" id="PS51526"/>
    </source>
</evidence>
<reference evidence="7" key="1">
    <citation type="submission" date="2023-03" db="EMBL/GenBank/DDBJ databases">
        <title>Massive genome expansion in bonnet fungi (Mycena s.s.) driven by repeated elements and novel gene families across ecological guilds.</title>
        <authorList>
            <consortium name="Lawrence Berkeley National Laboratory"/>
            <person name="Harder C.B."/>
            <person name="Miyauchi S."/>
            <person name="Viragh M."/>
            <person name="Kuo A."/>
            <person name="Thoen E."/>
            <person name="Andreopoulos B."/>
            <person name="Lu D."/>
            <person name="Skrede I."/>
            <person name="Drula E."/>
            <person name="Henrissat B."/>
            <person name="Morin E."/>
            <person name="Kohler A."/>
            <person name="Barry K."/>
            <person name="LaButti K."/>
            <person name="Morin E."/>
            <person name="Salamov A."/>
            <person name="Lipzen A."/>
            <person name="Mereny Z."/>
            <person name="Hegedus B."/>
            <person name="Baldrian P."/>
            <person name="Stursova M."/>
            <person name="Weitz H."/>
            <person name="Taylor A."/>
            <person name="Grigoriev I.V."/>
            <person name="Nagy L.G."/>
            <person name="Martin F."/>
            <person name="Kauserud H."/>
        </authorList>
    </citation>
    <scope>NUCLEOTIDE SEQUENCE</scope>
    <source>
        <strain evidence="7">9284</strain>
    </source>
</reference>
<dbReference type="PANTHER" id="PTHR22970">
    <property type="entry name" value="AT-RICH INTERACTIVE DOMAIN-CONTAINING PROTEIN 2"/>
    <property type="match status" value="1"/>
</dbReference>
<sequence>MSVYTPARTNAYYRTSYAGAAAPAQQPQNQRVPLNDNHERWYVEGLPNNRMILSLQSGIKEEVNWALERLIRLSMNGDADLHKLLPGLVDALFEWPQWYVAEGHRDIEEVQSLFAVPVELAAKRRHALESLSLLRNIAVQGGSIQDLQAHPRSTALVFNALNNLNPDQDGHVEFLLNVIEFFQCMAARHAIQPHLIQTMWNPVLPLSRIVAISSDRSLIVAALTALNLVLSHPPNTSQLSPVSPALGAAIRYLPLFVDKPLLDACLNYLYIHLSHPAMAKLFLLHPDMPSVLRLLVSILLAEQVEENVVLDILGPVHTVPMATAVVRPYELTKEELDALLSQPEPQRCSDWMKLMFAVKADGELTQVEFWNLYRNTFAPYIQQFPLLAASDVIKNVTAVFPSAQAMVLPGDVQKFVVRGVDRRRVAVQTERFKCLWDKCATPAFEAPGELFDHILEHIASSESTDCACLWSTCPQTAIPKAALRQHVLTHISSLHPPVMDATQDSNITLPSQDSPYPINDPTSRPFPPPRTLNLTFKQPTVDPPSTSLTALLCIRILFRGSFTSSEEAPRADADHFGFPGLVESAEDQQEVDPRDEMSADKEREGEMRGKRAFTGVRRLMEGVRLKDETLNGWIAEMVDTAIYG</sequence>
<feature type="domain" description="RFX-type winged-helix" evidence="6">
    <location>
        <begin position="348"/>
        <end position="424"/>
    </location>
</feature>
<evidence type="ECO:0000256" key="2">
    <source>
        <dbReference type="ARBA" id="ARBA00023015"/>
    </source>
</evidence>
<dbReference type="Gene3D" id="3.30.160.60">
    <property type="entry name" value="Classic Zinc Finger"/>
    <property type="match status" value="1"/>
</dbReference>
<dbReference type="GO" id="GO:0003677">
    <property type="term" value="F:DNA binding"/>
    <property type="evidence" value="ECO:0007669"/>
    <property type="project" value="InterPro"/>
</dbReference>
<dbReference type="InterPro" id="IPR003150">
    <property type="entry name" value="DNA-bd_RFX"/>
</dbReference>
<evidence type="ECO:0000256" key="5">
    <source>
        <dbReference type="SAM" id="MobiDB-lite"/>
    </source>
</evidence>
<dbReference type="InterPro" id="IPR052406">
    <property type="entry name" value="Chromatin_Remodeling_Comp"/>
</dbReference>
<evidence type="ECO:0000256" key="4">
    <source>
        <dbReference type="ARBA" id="ARBA00023242"/>
    </source>
</evidence>
<accession>A0AAD7FLH2</accession>
<dbReference type="EMBL" id="JARKIF010000009">
    <property type="protein sequence ID" value="KAJ7631119.1"/>
    <property type="molecule type" value="Genomic_DNA"/>
</dbReference>
<keyword evidence="3" id="KW-0804">Transcription</keyword>
<organism evidence="7 8">
    <name type="scientific">Roridomyces roridus</name>
    <dbReference type="NCBI Taxonomy" id="1738132"/>
    <lineage>
        <taxon>Eukaryota</taxon>
        <taxon>Fungi</taxon>
        <taxon>Dikarya</taxon>
        <taxon>Basidiomycota</taxon>
        <taxon>Agaricomycotina</taxon>
        <taxon>Agaricomycetes</taxon>
        <taxon>Agaricomycetidae</taxon>
        <taxon>Agaricales</taxon>
        <taxon>Marasmiineae</taxon>
        <taxon>Mycenaceae</taxon>
        <taxon>Roridomyces</taxon>
    </lineage>
</organism>
<feature type="compositionally biased region" description="Basic and acidic residues" evidence="5">
    <location>
        <begin position="591"/>
        <end position="608"/>
    </location>
</feature>
<keyword evidence="1" id="KW-0156">Chromatin regulator</keyword>
<proteinExistence type="predicted"/>
<dbReference type="GO" id="GO:0006325">
    <property type="term" value="P:chromatin organization"/>
    <property type="evidence" value="ECO:0007669"/>
    <property type="project" value="UniProtKB-KW"/>
</dbReference>